<accession>A0A1W2GAR8</accession>
<keyword evidence="4" id="KW-1185">Reference proteome</keyword>
<dbReference type="Pfam" id="PF02272">
    <property type="entry name" value="DHHA1"/>
    <property type="match status" value="1"/>
</dbReference>
<reference evidence="3 4" key="1">
    <citation type="submission" date="2017-04" db="EMBL/GenBank/DDBJ databases">
        <authorList>
            <person name="Afonso C.L."/>
            <person name="Miller P.J."/>
            <person name="Scott M.A."/>
            <person name="Spackman E."/>
            <person name="Goraichik I."/>
            <person name="Dimitrov K.M."/>
            <person name="Suarez D.L."/>
            <person name="Swayne D.E."/>
        </authorList>
    </citation>
    <scope>NUCLEOTIDE SEQUENCE [LARGE SCALE GENOMIC DNA]</scope>
    <source>
        <strain evidence="3 4">DSM 26133</strain>
    </source>
</reference>
<evidence type="ECO:0000313" key="4">
    <source>
        <dbReference type="Proteomes" id="UP000192472"/>
    </source>
</evidence>
<feature type="domain" description="DDH" evidence="1">
    <location>
        <begin position="24"/>
        <end position="174"/>
    </location>
</feature>
<evidence type="ECO:0000259" key="1">
    <source>
        <dbReference type="Pfam" id="PF01368"/>
    </source>
</evidence>
<dbReference type="Gene3D" id="3.10.310.30">
    <property type="match status" value="1"/>
</dbReference>
<proteinExistence type="predicted"/>
<dbReference type="InterPro" id="IPR051319">
    <property type="entry name" value="Oligoribo/pAp-PDE_c-di-AMP_PDE"/>
</dbReference>
<feature type="domain" description="DHHA1" evidence="2">
    <location>
        <begin position="239"/>
        <end position="334"/>
    </location>
</feature>
<dbReference type="InterPro" id="IPR038763">
    <property type="entry name" value="DHH_sf"/>
</dbReference>
<dbReference type="GO" id="GO:0003676">
    <property type="term" value="F:nucleic acid binding"/>
    <property type="evidence" value="ECO:0007669"/>
    <property type="project" value="InterPro"/>
</dbReference>
<gene>
    <name evidence="3" type="ORF">SAMN04488029_1661</name>
</gene>
<dbReference type="PANTHER" id="PTHR47618">
    <property type="entry name" value="BIFUNCTIONAL OLIGORIBONUCLEASE AND PAP PHOSPHATASE NRNA"/>
    <property type="match status" value="1"/>
</dbReference>
<name>A0A1W2GAR8_REIFA</name>
<dbReference type="Proteomes" id="UP000192472">
    <property type="component" value="Unassembled WGS sequence"/>
</dbReference>
<dbReference type="SUPFAM" id="SSF64182">
    <property type="entry name" value="DHH phosphoesterases"/>
    <property type="match status" value="1"/>
</dbReference>
<dbReference type="InterPro" id="IPR003156">
    <property type="entry name" value="DHHA1_dom"/>
</dbReference>
<dbReference type="Pfam" id="PF01368">
    <property type="entry name" value="DHH"/>
    <property type="match status" value="1"/>
</dbReference>
<dbReference type="STRING" id="692418.SAMN04488029_1661"/>
<dbReference type="EMBL" id="FWYF01000002">
    <property type="protein sequence ID" value="SMD33779.1"/>
    <property type="molecule type" value="Genomic_DNA"/>
</dbReference>
<dbReference type="AlphaFoldDB" id="A0A1W2GAR8"/>
<dbReference type="InterPro" id="IPR001667">
    <property type="entry name" value="DDH_dom"/>
</dbReference>
<organism evidence="3 4">
    <name type="scientific">Reichenbachiella faecimaris</name>
    <dbReference type="NCBI Taxonomy" id="692418"/>
    <lineage>
        <taxon>Bacteria</taxon>
        <taxon>Pseudomonadati</taxon>
        <taxon>Bacteroidota</taxon>
        <taxon>Cytophagia</taxon>
        <taxon>Cytophagales</taxon>
        <taxon>Reichenbachiellaceae</taxon>
        <taxon>Reichenbachiella</taxon>
    </lineage>
</organism>
<sequence>MHLLFTSSMQNLAAFKALLELPKRIVITTHVKPDADALGSSLGLAGYLLKQGHQVCVITPTDYPKFLNWMEGNDDVLIFEGNEEKSKYLVENADLIFCLDFSSLNRIGELGKMVAESDAEKVLIDHHLNPETFAKYVLWSTEAAATAELVYDLIDMLGDSDKLTKGMAEALYAGLLTDTGNFKHPSTTPHVHNIVASLMELGADVSKVSHKIYDSNSLDRMRLLGFALNERLEIIEGTNVAYFYLTLEDKKRFKYQTGDSEGLVNYGLAIEGINVSAIFIEDPDKVKISFRSFGDIPVNELSRKYFNGGGHKNAAGGATDDSLEDTIKLFRELVTKQTKELNYEV</sequence>
<evidence type="ECO:0000313" key="3">
    <source>
        <dbReference type="EMBL" id="SMD33779.1"/>
    </source>
</evidence>
<protein>
    <submittedName>
        <fullName evidence="3">Phosphoesterase RecJ domain-containing protein</fullName>
    </submittedName>
</protein>
<dbReference type="PANTHER" id="PTHR47618:SF1">
    <property type="entry name" value="BIFUNCTIONAL OLIGORIBONUCLEASE AND PAP PHOSPHATASE NRNA"/>
    <property type="match status" value="1"/>
</dbReference>
<dbReference type="Gene3D" id="3.90.1640.10">
    <property type="entry name" value="inorganic pyrophosphatase (n-terminal core)"/>
    <property type="match status" value="1"/>
</dbReference>
<evidence type="ECO:0000259" key="2">
    <source>
        <dbReference type="Pfam" id="PF02272"/>
    </source>
</evidence>